<dbReference type="SUPFAM" id="SSF55811">
    <property type="entry name" value="Nudix"/>
    <property type="match status" value="1"/>
</dbReference>
<dbReference type="EMBL" id="LBSM01000011">
    <property type="protein sequence ID" value="KKQ18031.1"/>
    <property type="molecule type" value="Genomic_DNA"/>
</dbReference>
<proteinExistence type="predicted"/>
<dbReference type="Pfam" id="PF00293">
    <property type="entry name" value="NUDIX"/>
    <property type="match status" value="1"/>
</dbReference>
<evidence type="ECO:0000313" key="2">
    <source>
        <dbReference type="EMBL" id="KKQ18031.1"/>
    </source>
</evidence>
<keyword evidence="2" id="KW-0378">Hydrolase</keyword>
<dbReference type="GO" id="GO:0016787">
    <property type="term" value="F:hydrolase activity"/>
    <property type="evidence" value="ECO:0007669"/>
    <property type="project" value="UniProtKB-KW"/>
</dbReference>
<dbReference type="InterPro" id="IPR000086">
    <property type="entry name" value="NUDIX_hydrolase_dom"/>
</dbReference>
<organism evidence="2 3">
    <name type="scientific">Berkelbacteria bacterium GW2011_GWA1_36_9</name>
    <dbReference type="NCBI Taxonomy" id="1618331"/>
    <lineage>
        <taxon>Bacteria</taxon>
        <taxon>Candidatus Berkelbacteria</taxon>
    </lineage>
</organism>
<evidence type="ECO:0000313" key="3">
    <source>
        <dbReference type="Proteomes" id="UP000034508"/>
    </source>
</evidence>
<dbReference type="AlphaFoldDB" id="A0A0G0IPT1"/>
<comment type="caution">
    <text evidence="2">The sequence shown here is derived from an EMBL/GenBank/DDBJ whole genome shotgun (WGS) entry which is preliminary data.</text>
</comment>
<gene>
    <name evidence="2" type="ORF">US31_C0011G0013</name>
</gene>
<dbReference type="Proteomes" id="UP000034508">
    <property type="component" value="Unassembled WGS sequence"/>
</dbReference>
<accession>A0A0G0IPT1</accession>
<protein>
    <submittedName>
        <fullName evidence="2">NUDIX hydrolase</fullName>
    </submittedName>
</protein>
<sequence length="160" mass="19050">MGNENIKKPIFKIKPGQVDYTNARWAPVINCVLKYKNKLLVVQRSKELNFYPGYWNGISGFLDDQRSLDEKISDEIKEELGIAKTKIKRIQLGEIFDQEELKYKKTWIVHPILVEVETDKVKLDWEAKNYKWLMLREIKKLKLLPGFDEVLKRLTKWIQK</sequence>
<reference evidence="2 3" key="1">
    <citation type="journal article" date="2015" name="Nature">
        <title>rRNA introns, odd ribosomes, and small enigmatic genomes across a large radiation of phyla.</title>
        <authorList>
            <person name="Brown C.T."/>
            <person name="Hug L.A."/>
            <person name="Thomas B.C."/>
            <person name="Sharon I."/>
            <person name="Castelle C.J."/>
            <person name="Singh A."/>
            <person name="Wilkins M.J."/>
            <person name="Williams K.H."/>
            <person name="Banfield J.F."/>
        </authorList>
    </citation>
    <scope>NUCLEOTIDE SEQUENCE [LARGE SCALE GENOMIC DNA]</scope>
</reference>
<feature type="domain" description="Nudix hydrolase" evidence="1">
    <location>
        <begin position="24"/>
        <end position="160"/>
    </location>
</feature>
<dbReference type="InterPro" id="IPR015797">
    <property type="entry name" value="NUDIX_hydrolase-like_dom_sf"/>
</dbReference>
<evidence type="ECO:0000259" key="1">
    <source>
        <dbReference type="PROSITE" id="PS51462"/>
    </source>
</evidence>
<dbReference type="PROSITE" id="PS51462">
    <property type="entry name" value="NUDIX"/>
    <property type="match status" value="1"/>
</dbReference>
<name>A0A0G0IPT1_9BACT</name>
<dbReference type="Gene3D" id="3.90.79.10">
    <property type="entry name" value="Nucleoside Triphosphate Pyrophosphohydrolase"/>
    <property type="match status" value="1"/>
</dbReference>